<dbReference type="AlphaFoldDB" id="A0A285EGK0"/>
<dbReference type="PROSITE" id="PS51257">
    <property type="entry name" value="PROKAR_LIPOPROTEIN"/>
    <property type="match status" value="1"/>
</dbReference>
<reference evidence="1 2" key="1">
    <citation type="submission" date="2017-09" db="EMBL/GenBank/DDBJ databases">
        <authorList>
            <person name="Ehlers B."/>
            <person name="Leendertz F.H."/>
        </authorList>
    </citation>
    <scope>NUCLEOTIDE SEQUENCE [LARGE SCALE GENOMIC DNA]</scope>
    <source>
        <strain evidence="1 2">DSM 46844</strain>
    </source>
</reference>
<sequence>MPAAVLRRAVLALLAVAALLVVSGCSVVVLGRPSAADPPPDDADPGRVDVVGAVDGPIDLLARNALADLEDYWAEQFPDVFGARFDPLAGGYFSVDPADVDPAVYPQGVGCGTDPREVEDNAFYCSAPQAPHSDSISYDRTFLAELADGYGRFIPALVMAHEFGHAVQARVGSPPTSIATETQADCFAGAWTAWVAEGRATHSQIREPELDQLLRGYLLLRDPVGTGTDEQQAHGSYFDRVSAFQEGFDDGPVACRDRFGPDRVFTQGEFTTDEDFLSGGNAPYGTIEQIVETSLPEFWDRAFTEVLDDRFTAPQLEPFRGQAPGCATDDVDLVYCPPGDGTGDAGLVGYDEQDLIGPAYESLGDYAVPTAVAIPYALAARDQLGLSAEGDEALRSAVCLAGWYSAQVYNGELTNVVISPGDLDESVQFLLEYGNDPQVLGATDVSGFQLVDLFRGGFLEGARACDVGV</sequence>
<dbReference type="GO" id="GO:0006508">
    <property type="term" value="P:proteolysis"/>
    <property type="evidence" value="ECO:0007669"/>
    <property type="project" value="UniProtKB-KW"/>
</dbReference>
<dbReference type="SUPFAM" id="SSF55486">
    <property type="entry name" value="Metalloproteases ('zincins'), catalytic domain"/>
    <property type="match status" value="1"/>
</dbReference>
<name>A0A285EGK0_9ACTN</name>
<dbReference type="EMBL" id="OBDO01000010">
    <property type="protein sequence ID" value="SNX98248.1"/>
    <property type="molecule type" value="Genomic_DNA"/>
</dbReference>
<evidence type="ECO:0000313" key="1">
    <source>
        <dbReference type="EMBL" id="SNX98248.1"/>
    </source>
</evidence>
<proteinExistence type="predicted"/>
<keyword evidence="1" id="KW-0645">Protease</keyword>
<evidence type="ECO:0000313" key="2">
    <source>
        <dbReference type="Proteomes" id="UP000219514"/>
    </source>
</evidence>
<keyword evidence="1" id="KW-0378">Hydrolase</keyword>
<accession>A0A285EGK0</accession>
<dbReference type="GO" id="GO:0008237">
    <property type="term" value="F:metallopeptidase activity"/>
    <property type="evidence" value="ECO:0007669"/>
    <property type="project" value="UniProtKB-KW"/>
</dbReference>
<keyword evidence="1" id="KW-0482">Metalloprotease</keyword>
<gene>
    <name evidence="1" type="ORF">SAMN06893097_11029</name>
</gene>
<protein>
    <submittedName>
        <fullName evidence="1">Predicted metalloprotease</fullName>
    </submittedName>
</protein>
<organism evidence="1 2">
    <name type="scientific">Geodermatophilus sabuli</name>
    <dbReference type="NCBI Taxonomy" id="1564158"/>
    <lineage>
        <taxon>Bacteria</taxon>
        <taxon>Bacillati</taxon>
        <taxon>Actinomycetota</taxon>
        <taxon>Actinomycetes</taxon>
        <taxon>Geodermatophilales</taxon>
        <taxon>Geodermatophilaceae</taxon>
        <taxon>Geodermatophilus</taxon>
    </lineage>
</organism>
<keyword evidence="2" id="KW-1185">Reference proteome</keyword>
<dbReference type="Proteomes" id="UP000219514">
    <property type="component" value="Unassembled WGS sequence"/>
</dbReference>
<dbReference type="Pfam" id="PF04228">
    <property type="entry name" value="Zn_peptidase"/>
    <property type="match status" value="1"/>
</dbReference>
<dbReference type="InterPro" id="IPR007343">
    <property type="entry name" value="Uncharacterised_pept_Zn_put"/>
</dbReference>
<dbReference type="RefSeq" id="WP_245853991.1">
    <property type="nucleotide sequence ID" value="NZ_JACHXB010000005.1"/>
</dbReference>